<reference evidence="4" key="1">
    <citation type="submission" date="2021-01" db="EMBL/GenBank/DDBJ databases">
        <authorList>
            <person name="Corre E."/>
            <person name="Pelletier E."/>
            <person name="Niang G."/>
            <person name="Scheremetjew M."/>
            <person name="Finn R."/>
            <person name="Kale V."/>
            <person name="Holt S."/>
            <person name="Cochrane G."/>
            <person name="Meng A."/>
            <person name="Brown T."/>
            <person name="Cohen L."/>
        </authorList>
    </citation>
    <scope>NUCLEOTIDE SEQUENCE</scope>
    <source>
        <strain evidence="4">Isolate 1302-5</strain>
    </source>
</reference>
<feature type="signal peptide" evidence="2">
    <location>
        <begin position="1"/>
        <end position="24"/>
    </location>
</feature>
<dbReference type="InterPro" id="IPR029058">
    <property type="entry name" value="AB_hydrolase_fold"/>
</dbReference>
<keyword evidence="2" id="KW-0732">Signal</keyword>
<keyword evidence="1" id="KW-1133">Transmembrane helix</keyword>
<keyword evidence="1" id="KW-0472">Membrane</keyword>
<evidence type="ECO:0000313" key="4">
    <source>
        <dbReference type="EMBL" id="CAE2206058.1"/>
    </source>
</evidence>
<dbReference type="SUPFAM" id="SSF53474">
    <property type="entry name" value="alpha/beta-Hydrolases"/>
    <property type="match status" value="1"/>
</dbReference>
<dbReference type="PANTHER" id="PTHR43798:SF33">
    <property type="entry name" value="HYDROLASE, PUTATIVE (AFU_ORTHOLOGUE AFUA_2G14860)-RELATED"/>
    <property type="match status" value="1"/>
</dbReference>
<dbReference type="GO" id="GO:0016020">
    <property type="term" value="C:membrane"/>
    <property type="evidence" value="ECO:0007669"/>
    <property type="project" value="TreeGrafter"/>
</dbReference>
<evidence type="ECO:0000256" key="2">
    <source>
        <dbReference type="SAM" id="SignalP"/>
    </source>
</evidence>
<gene>
    <name evidence="4" type="ORF">OAUR00152_LOCUS2683</name>
</gene>
<organism evidence="4">
    <name type="scientific">Odontella aurita</name>
    <dbReference type="NCBI Taxonomy" id="265563"/>
    <lineage>
        <taxon>Eukaryota</taxon>
        <taxon>Sar</taxon>
        <taxon>Stramenopiles</taxon>
        <taxon>Ochrophyta</taxon>
        <taxon>Bacillariophyta</taxon>
        <taxon>Mediophyceae</taxon>
        <taxon>Biddulphiophycidae</taxon>
        <taxon>Eupodiscales</taxon>
        <taxon>Odontellaceae</taxon>
        <taxon>Odontella</taxon>
    </lineage>
</organism>
<dbReference type="Gene3D" id="3.40.50.1820">
    <property type="entry name" value="alpha/beta hydrolase"/>
    <property type="match status" value="1"/>
</dbReference>
<name>A0A7S4M7X7_9STRA</name>
<protein>
    <recommendedName>
        <fullName evidence="3">AB hydrolase-1 domain-containing protein</fullName>
    </recommendedName>
</protein>
<dbReference type="PANTHER" id="PTHR43798">
    <property type="entry name" value="MONOACYLGLYCEROL LIPASE"/>
    <property type="match status" value="1"/>
</dbReference>
<accession>A0A7S4M7X7</accession>
<proteinExistence type="predicted"/>
<feature type="transmembrane region" description="Helical" evidence="1">
    <location>
        <begin position="355"/>
        <end position="375"/>
    </location>
</feature>
<dbReference type="EMBL" id="HBKQ01003951">
    <property type="protein sequence ID" value="CAE2206058.1"/>
    <property type="molecule type" value="Transcribed_RNA"/>
</dbReference>
<evidence type="ECO:0000256" key="1">
    <source>
        <dbReference type="SAM" id="Phobius"/>
    </source>
</evidence>
<feature type="domain" description="AB hydrolase-1" evidence="3">
    <location>
        <begin position="73"/>
        <end position="337"/>
    </location>
</feature>
<keyword evidence="1" id="KW-0812">Transmembrane</keyword>
<dbReference type="InterPro" id="IPR000073">
    <property type="entry name" value="AB_hydrolase_1"/>
</dbReference>
<feature type="chain" id="PRO_5030789549" description="AB hydrolase-1 domain-containing protein" evidence="2">
    <location>
        <begin position="25"/>
        <end position="376"/>
    </location>
</feature>
<evidence type="ECO:0000259" key="3">
    <source>
        <dbReference type="Pfam" id="PF00561"/>
    </source>
</evidence>
<sequence length="376" mass="42524">MKTFRRTIAATLSQVALISASATAADTVLDEQFCQVYYTLDDGNCPALRDAVRSERRGNGTPTLELGDPSTQPAMVFFHGWPDTSATWANYFAEFCGEDKRYFCVAPSLINFHPDLEPADDSELTFKNQRAQFLAVIKELDLSDITLVMFDFGAFIGYGFLYEHSELISRVVAMDIAMNLQPPDVPNEGAIDIVNTYPDTIYQTNNVKAFNREDDEFMDNNIRSVVTGLTQRDKVPCVDCKIAPNATKGVGWRTGWPYYELFARYEPGPWTDGFNVSVDLWEFGGAPSFPSNIPFLYLYSKTFVSEDWNNWIDQRGDGSKQVLVVSSVEHWFPIENPEETIVSMKEWLDDSSSSAMLVTWFLPMLSAAMWFLLLFV</sequence>
<dbReference type="AlphaFoldDB" id="A0A7S4M7X7"/>
<dbReference type="InterPro" id="IPR050266">
    <property type="entry name" value="AB_hydrolase_sf"/>
</dbReference>
<dbReference type="Pfam" id="PF00561">
    <property type="entry name" value="Abhydrolase_1"/>
    <property type="match status" value="1"/>
</dbReference>